<keyword evidence="6 16" id="KW-0808">Transferase</keyword>
<feature type="active site" evidence="16">
    <location>
        <position position="112"/>
    </location>
</feature>
<dbReference type="GO" id="GO:0000287">
    <property type="term" value="F:magnesium ion binding"/>
    <property type="evidence" value="ECO:0007669"/>
    <property type="project" value="UniProtKB-UniRule"/>
</dbReference>
<dbReference type="GO" id="GO:0042276">
    <property type="term" value="P:error-prone translesion synthesis"/>
    <property type="evidence" value="ECO:0007669"/>
    <property type="project" value="TreeGrafter"/>
</dbReference>
<dbReference type="Pfam" id="PF11798">
    <property type="entry name" value="IMS_HHH"/>
    <property type="match status" value="1"/>
</dbReference>
<evidence type="ECO:0000256" key="6">
    <source>
        <dbReference type="ARBA" id="ARBA00022679"/>
    </source>
</evidence>
<dbReference type="InterPro" id="IPR043128">
    <property type="entry name" value="Rev_trsase/Diguanyl_cyclase"/>
</dbReference>
<evidence type="ECO:0000256" key="1">
    <source>
        <dbReference type="ARBA" id="ARBA00004496"/>
    </source>
</evidence>
<feature type="domain" description="UmuC" evidence="17">
    <location>
        <begin position="14"/>
        <end position="193"/>
    </location>
</feature>
<dbReference type="InterPro" id="IPR001126">
    <property type="entry name" value="UmuC"/>
</dbReference>
<dbReference type="GO" id="GO:0009432">
    <property type="term" value="P:SOS response"/>
    <property type="evidence" value="ECO:0007669"/>
    <property type="project" value="TreeGrafter"/>
</dbReference>
<accession>S7T072</accession>
<dbReference type="Gene3D" id="3.40.1170.60">
    <property type="match status" value="1"/>
</dbReference>
<dbReference type="HAMAP" id="MF_01113">
    <property type="entry name" value="DNApol_IV"/>
    <property type="match status" value="1"/>
</dbReference>
<dbReference type="InterPro" id="IPR022880">
    <property type="entry name" value="DNApol_IV"/>
</dbReference>
<evidence type="ECO:0000256" key="5">
    <source>
        <dbReference type="ARBA" id="ARBA00022490"/>
    </source>
</evidence>
<dbReference type="Proteomes" id="UP000014975">
    <property type="component" value="Unassembled WGS sequence"/>
</dbReference>
<dbReference type="RefSeq" id="WP_020888313.1">
    <property type="nucleotide sequence ID" value="NZ_ATHI01000032.1"/>
</dbReference>
<dbReference type="InterPro" id="IPR017961">
    <property type="entry name" value="DNA_pol_Y-fam_little_finger"/>
</dbReference>
<evidence type="ECO:0000256" key="14">
    <source>
        <dbReference type="ARBA" id="ARBA00023204"/>
    </source>
</evidence>
<dbReference type="PATRIC" id="fig|1121439.3.peg.3006"/>
<evidence type="ECO:0000256" key="16">
    <source>
        <dbReference type="HAMAP-Rule" id="MF_01113"/>
    </source>
</evidence>
<evidence type="ECO:0000256" key="11">
    <source>
        <dbReference type="ARBA" id="ARBA00022842"/>
    </source>
</evidence>
<comment type="caution">
    <text evidence="18">The sequence shown here is derived from an EMBL/GenBank/DDBJ whole genome shotgun (WGS) entry which is preliminary data.</text>
</comment>
<evidence type="ECO:0000256" key="12">
    <source>
        <dbReference type="ARBA" id="ARBA00022932"/>
    </source>
</evidence>
<dbReference type="InterPro" id="IPR043502">
    <property type="entry name" value="DNA/RNA_pol_sf"/>
</dbReference>
<feature type="binding site" evidence="16">
    <location>
        <position position="18"/>
    </location>
    <ligand>
        <name>Mg(2+)</name>
        <dbReference type="ChEBI" id="CHEBI:18420"/>
    </ligand>
</feature>
<dbReference type="NCBIfam" id="NF002677">
    <property type="entry name" value="PRK02406.1"/>
    <property type="match status" value="1"/>
</dbReference>
<keyword evidence="4 16" id="KW-0515">Mutator protein</keyword>
<evidence type="ECO:0000256" key="8">
    <source>
        <dbReference type="ARBA" id="ARBA00022705"/>
    </source>
</evidence>
<dbReference type="Gene3D" id="3.30.70.270">
    <property type="match status" value="1"/>
</dbReference>
<comment type="similarity">
    <text evidence="2 16">Belongs to the DNA polymerase type-Y family.</text>
</comment>
<dbReference type="CDD" id="cd03586">
    <property type="entry name" value="PolY_Pol_IV_kappa"/>
    <property type="match status" value="1"/>
</dbReference>
<evidence type="ECO:0000313" key="19">
    <source>
        <dbReference type="Proteomes" id="UP000014975"/>
    </source>
</evidence>
<keyword evidence="7 16" id="KW-0548">Nucleotidyltransferase</keyword>
<comment type="cofactor">
    <cofactor evidence="16">
        <name>Mg(2+)</name>
        <dbReference type="ChEBI" id="CHEBI:18420"/>
    </cofactor>
    <text evidence="16">Binds 2 magnesium ions per subunit.</text>
</comment>
<keyword evidence="12 16" id="KW-0239">DNA-directed DNA polymerase</keyword>
<keyword evidence="11 16" id="KW-0460">Magnesium</keyword>
<dbReference type="AlphaFoldDB" id="S7T072"/>
<dbReference type="Pfam" id="PF00817">
    <property type="entry name" value="IMS"/>
    <property type="match status" value="1"/>
</dbReference>
<dbReference type="GO" id="GO:0006261">
    <property type="term" value="P:DNA-templated DNA replication"/>
    <property type="evidence" value="ECO:0007669"/>
    <property type="project" value="UniProtKB-UniRule"/>
</dbReference>
<evidence type="ECO:0000256" key="2">
    <source>
        <dbReference type="ARBA" id="ARBA00010945"/>
    </source>
</evidence>
<dbReference type="OrthoDB" id="9808813at2"/>
<proteinExistence type="inferred from homology"/>
<sequence>MAERSGHHEHAPVILHLDMDAFFASVEEVDNPSLKGKPVIIGASDRGVVSAASYAARKFGVHSAMPVARARKLCPQGIFLPGRHKRYGEISRLVMREVANFSPLVEQTSVDEAYVDITGMGLLHQSPRVLAMRMKERIHEVTGLTCSIGIAPNKFLAKICSDINKPDGIYILPPQDIPAFLTTLPVGRIPGVGKRLEAELNSLGVRHTSDILRFTEAFWAGRLGEKAAQFLYARAKGEGNAVLRPHAAPKSSGAENTFRADTNDREELKRWLMRQSERVGRDLRKEGYFGRTVTLKMKFKDFRTITRSRTLARPVQCTDDIFRAAEELLDAESLPMPLRLIGVSVSGFSRGERQLGLWDEPGEEEMLRLDKALDAIKEKFGGTAVFRGRTFDFWRTGK</sequence>
<gene>
    <name evidence="16" type="primary">dinB</name>
    <name evidence="18" type="ORF">dsat_1617</name>
</gene>
<keyword evidence="10 16" id="KW-0227">DNA damage</keyword>
<keyword evidence="13 16" id="KW-0238">DNA-binding</keyword>
<organism evidence="18 19">
    <name type="scientific">Alkalidesulfovibrio alkalitolerans DSM 16529</name>
    <dbReference type="NCBI Taxonomy" id="1121439"/>
    <lineage>
        <taxon>Bacteria</taxon>
        <taxon>Pseudomonadati</taxon>
        <taxon>Thermodesulfobacteriota</taxon>
        <taxon>Desulfovibrionia</taxon>
        <taxon>Desulfovibrionales</taxon>
        <taxon>Desulfovibrionaceae</taxon>
        <taxon>Alkalidesulfovibrio</taxon>
    </lineage>
</organism>
<dbReference type="EC" id="2.7.7.7" evidence="16"/>
<name>S7T072_9BACT</name>
<keyword evidence="9 16" id="KW-0479">Metal-binding</keyword>
<reference evidence="18 19" key="1">
    <citation type="journal article" date="2013" name="Genome Announc.">
        <title>Draft genome sequences for three mercury-methylating, sulfate-reducing bacteria.</title>
        <authorList>
            <person name="Brown S.D."/>
            <person name="Hurt R.A.Jr."/>
            <person name="Gilmour C.C."/>
            <person name="Elias D.A."/>
        </authorList>
    </citation>
    <scope>NUCLEOTIDE SEQUENCE [LARGE SCALE GENOMIC DNA]</scope>
    <source>
        <strain evidence="18 19">DSM 16529</strain>
    </source>
</reference>
<feature type="site" description="Substrate discrimination" evidence="16">
    <location>
        <position position="23"/>
    </location>
</feature>
<dbReference type="PROSITE" id="PS50173">
    <property type="entry name" value="UMUC"/>
    <property type="match status" value="1"/>
</dbReference>
<dbReference type="eggNOG" id="COG0389">
    <property type="taxonomic scope" value="Bacteria"/>
</dbReference>
<feature type="binding site" evidence="16">
    <location>
        <position position="111"/>
    </location>
    <ligand>
        <name>Mg(2+)</name>
        <dbReference type="ChEBI" id="CHEBI:18420"/>
    </ligand>
</feature>
<comment type="subcellular location">
    <subcellularLocation>
        <location evidence="1 16">Cytoplasm</location>
    </subcellularLocation>
</comment>
<dbReference type="Gene3D" id="3.30.1490.100">
    <property type="entry name" value="DNA polymerase, Y-family, little finger domain"/>
    <property type="match status" value="1"/>
</dbReference>
<dbReference type="Pfam" id="PF11799">
    <property type="entry name" value="IMS_C"/>
    <property type="match status" value="1"/>
</dbReference>
<evidence type="ECO:0000256" key="15">
    <source>
        <dbReference type="ARBA" id="ARBA00049244"/>
    </source>
</evidence>
<dbReference type="PANTHER" id="PTHR11076:SF33">
    <property type="entry name" value="DNA POLYMERASE KAPPA"/>
    <property type="match status" value="1"/>
</dbReference>
<dbReference type="GO" id="GO:0003887">
    <property type="term" value="F:DNA-directed DNA polymerase activity"/>
    <property type="evidence" value="ECO:0007669"/>
    <property type="project" value="UniProtKB-UniRule"/>
</dbReference>
<evidence type="ECO:0000256" key="9">
    <source>
        <dbReference type="ARBA" id="ARBA00022723"/>
    </source>
</evidence>
<comment type="subunit">
    <text evidence="3 16">Monomer.</text>
</comment>
<dbReference type="GO" id="GO:0005829">
    <property type="term" value="C:cytosol"/>
    <property type="evidence" value="ECO:0007669"/>
    <property type="project" value="TreeGrafter"/>
</dbReference>
<keyword evidence="19" id="KW-1185">Reference proteome</keyword>
<dbReference type="GO" id="GO:0006281">
    <property type="term" value="P:DNA repair"/>
    <property type="evidence" value="ECO:0007669"/>
    <property type="project" value="UniProtKB-UniRule"/>
</dbReference>
<dbReference type="STRING" id="1121439.dsat_1617"/>
<evidence type="ECO:0000256" key="10">
    <source>
        <dbReference type="ARBA" id="ARBA00022763"/>
    </source>
</evidence>
<dbReference type="Gene3D" id="1.10.150.20">
    <property type="entry name" value="5' to 3' exonuclease, C-terminal subdomain"/>
    <property type="match status" value="1"/>
</dbReference>
<keyword evidence="14 16" id="KW-0234">DNA repair</keyword>
<comment type="catalytic activity">
    <reaction evidence="15 16">
        <text>DNA(n) + a 2'-deoxyribonucleoside 5'-triphosphate = DNA(n+1) + diphosphate</text>
        <dbReference type="Rhea" id="RHEA:22508"/>
        <dbReference type="Rhea" id="RHEA-COMP:17339"/>
        <dbReference type="Rhea" id="RHEA-COMP:17340"/>
        <dbReference type="ChEBI" id="CHEBI:33019"/>
        <dbReference type="ChEBI" id="CHEBI:61560"/>
        <dbReference type="ChEBI" id="CHEBI:173112"/>
        <dbReference type="EC" id="2.7.7.7"/>
    </reaction>
</comment>
<dbReference type="FunFam" id="3.40.1170.60:FF:000001">
    <property type="entry name" value="DNA polymerase IV"/>
    <property type="match status" value="1"/>
</dbReference>
<evidence type="ECO:0000256" key="3">
    <source>
        <dbReference type="ARBA" id="ARBA00011245"/>
    </source>
</evidence>
<dbReference type="EMBL" id="ATHI01000032">
    <property type="protein sequence ID" value="EPR30477.1"/>
    <property type="molecule type" value="Genomic_DNA"/>
</dbReference>
<dbReference type="SUPFAM" id="SSF100879">
    <property type="entry name" value="Lesion bypass DNA polymerase (Y-family), little finger domain"/>
    <property type="match status" value="1"/>
</dbReference>
<comment type="function">
    <text evidence="16">Poorly processive, error-prone DNA polymerase involved in untargeted mutagenesis. Copies undamaged DNA at stalled replication forks, which arise in vivo from mismatched or misaligned primer ends. These misaligned primers can be extended by PolIV. Exhibits no 3'-5' exonuclease (proofreading) activity. May be involved in translesional synthesis, in conjunction with the beta clamp from PolIII.</text>
</comment>
<evidence type="ECO:0000259" key="17">
    <source>
        <dbReference type="PROSITE" id="PS50173"/>
    </source>
</evidence>
<evidence type="ECO:0000313" key="18">
    <source>
        <dbReference type="EMBL" id="EPR30477.1"/>
    </source>
</evidence>
<keyword evidence="8 16" id="KW-0235">DNA replication</keyword>
<keyword evidence="5 16" id="KW-0963">Cytoplasm</keyword>
<dbReference type="PANTHER" id="PTHR11076">
    <property type="entry name" value="DNA REPAIR POLYMERASE UMUC / TRANSFERASE FAMILY MEMBER"/>
    <property type="match status" value="1"/>
</dbReference>
<dbReference type="InterPro" id="IPR024728">
    <property type="entry name" value="PolY_HhH_motif"/>
</dbReference>
<dbReference type="GO" id="GO:0003684">
    <property type="term" value="F:damaged DNA binding"/>
    <property type="evidence" value="ECO:0007669"/>
    <property type="project" value="InterPro"/>
</dbReference>
<protein>
    <recommendedName>
        <fullName evidence="16">DNA polymerase IV</fullName>
        <shortName evidence="16">Pol IV</shortName>
        <ecNumber evidence="16">2.7.7.7</ecNumber>
    </recommendedName>
</protein>
<dbReference type="SUPFAM" id="SSF56672">
    <property type="entry name" value="DNA/RNA polymerases"/>
    <property type="match status" value="1"/>
</dbReference>
<evidence type="ECO:0000256" key="13">
    <source>
        <dbReference type="ARBA" id="ARBA00023125"/>
    </source>
</evidence>
<dbReference type="FunFam" id="3.30.1490.100:FF:000004">
    <property type="entry name" value="DNA polymerase IV"/>
    <property type="match status" value="1"/>
</dbReference>
<dbReference type="InterPro" id="IPR050116">
    <property type="entry name" value="DNA_polymerase-Y"/>
</dbReference>
<dbReference type="InterPro" id="IPR036775">
    <property type="entry name" value="DNA_pol_Y-fam_lit_finger_sf"/>
</dbReference>
<evidence type="ECO:0000256" key="7">
    <source>
        <dbReference type="ARBA" id="ARBA00022695"/>
    </source>
</evidence>
<evidence type="ECO:0000256" key="4">
    <source>
        <dbReference type="ARBA" id="ARBA00022457"/>
    </source>
</evidence>